<dbReference type="Gene3D" id="1.10.10.10">
    <property type="entry name" value="Winged helix-like DNA-binding domain superfamily/Winged helix DNA-binding domain"/>
    <property type="match status" value="1"/>
</dbReference>
<dbReference type="InterPro" id="IPR036388">
    <property type="entry name" value="WH-like_DNA-bd_sf"/>
</dbReference>
<evidence type="ECO:0008006" key="2">
    <source>
        <dbReference type="Google" id="ProtNLM"/>
    </source>
</evidence>
<dbReference type="EMBL" id="MT631499">
    <property type="protein sequence ID" value="QNO52023.1"/>
    <property type="molecule type" value="Genomic_DNA"/>
</dbReference>
<accession>A0A7G9YVI9</accession>
<evidence type="ECO:0000313" key="1">
    <source>
        <dbReference type="EMBL" id="QNO52023.1"/>
    </source>
</evidence>
<dbReference type="PANTHER" id="PTHR34849:SF3">
    <property type="entry name" value="SSR2962 PROTEIN"/>
    <property type="match status" value="1"/>
</dbReference>
<dbReference type="AlphaFoldDB" id="A0A7G9YVI9"/>
<organism evidence="1">
    <name type="scientific">Candidatus Methanophagaceae archaeon ANME-1 ERB6</name>
    <dbReference type="NCBI Taxonomy" id="2759912"/>
    <lineage>
        <taxon>Archaea</taxon>
        <taxon>Methanobacteriati</taxon>
        <taxon>Methanobacteriota</taxon>
        <taxon>Stenosarchaea group</taxon>
        <taxon>Methanomicrobia</taxon>
        <taxon>Candidatus Methanophagales</taxon>
        <taxon>Candidatus Methanophagaceae</taxon>
    </lineage>
</organism>
<name>A0A7G9YVI9_9EURY</name>
<dbReference type="InterPro" id="IPR007367">
    <property type="entry name" value="DUF433"/>
</dbReference>
<dbReference type="PANTHER" id="PTHR34849">
    <property type="entry name" value="SSL5025 PROTEIN"/>
    <property type="match status" value="1"/>
</dbReference>
<protein>
    <recommendedName>
        <fullName evidence="2">Antitoxin</fullName>
    </recommendedName>
</protein>
<reference evidence="1" key="1">
    <citation type="submission" date="2020-06" db="EMBL/GenBank/DDBJ databases">
        <title>Unique genomic features of the anaerobic methanotrophic archaea.</title>
        <authorList>
            <person name="Chadwick G.L."/>
            <person name="Skennerton C.T."/>
            <person name="Laso-Perez R."/>
            <person name="Leu A.O."/>
            <person name="Speth D.R."/>
            <person name="Yu H."/>
            <person name="Morgan-Lang C."/>
            <person name="Hatzenpichler R."/>
            <person name="Goudeau D."/>
            <person name="Malmstrom R."/>
            <person name="Brazelton W.J."/>
            <person name="Woyke T."/>
            <person name="Hallam S.J."/>
            <person name="Tyson G.W."/>
            <person name="Wegener G."/>
            <person name="Boetius A."/>
            <person name="Orphan V."/>
        </authorList>
    </citation>
    <scope>NUCLEOTIDE SEQUENCE</scope>
</reference>
<gene>
    <name evidence="1" type="ORF">HGMICNAC_00025</name>
</gene>
<dbReference type="InterPro" id="IPR009057">
    <property type="entry name" value="Homeodomain-like_sf"/>
</dbReference>
<dbReference type="Pfam" id="PF04255">
    <property type="entry name" value="DUF433"/>
    <property type="match status" value="1"/>
</dbReference>
<sequence length="79" mass="9047">MEQIVIDEGVCRGKPVIKGTRITVEFILELLANNWNSEEIIENYPQLKEDDVLAALQYATSILKEENIYILPKKNEVLS</sequence>
<dbReference type="SUPFAM" id="SSF46689">
    <property type="entry name" value="Homeodomain-like"/>
    <property type="match status" value="1"/>
</dbReference>
<proteinExistence type="predicted"/>